<keyword evidence="5" id="KW-0614">Plasmid</keyword>
<keyword evidence="1" id="KW-0479">Metal-binding</keyword>
<name>A0A455UMW0_9GAMM</name>
<dbReference type="SUPFAM" id="SSF81653">
    <property type="entry name" value="Calcium ATPase, transduction domain A"/>
    <property type="match status" value="1"/>
</dbReference>
<dbReference type="InterPro" id="IPR059000">
    <property type="entry name" value="ATPase_P-type_domA"/>
</dbReference>
<dbReference type="EMBL" id="AP019515">
    <property type="protein sequence ID" value="BBI65599.1"/>
    <property type="molecule type" value="Genomic_DNA"/>
</dbReference>
<keyword evidence="3" id="KW-0812">Transmembrane</keyword>
<geneLocation type="plasmid" evidence="6">
    <name>pbaa-803-a dna</name>
</geneLocation>
<evidence type="ECO:0000313" key="5">
    <source>
        <dbReference type="EMBL" id="BBI65599.1"/>
    </source>
</evidence>
<dbReference type="Proteomes" id="UP000320231">
    <property type="component" value="Plasmid pBAA-803-A"/>
</dbReference>
<feature type="transmembrane region" description="Helical" evidence="3">
    <location>
        <begin position="65"/>
        <end position="84"/>
    </location>
</feature>
<evidence type="ECO:0000313" key="6">
    <source>
        <dbReference type="Proteomes" id="UP000320231"/>
    </source>
</evidence>
<proteinExistence type="predicted"/>
<evidence type="ECO:0000256" key="3">
    <source>
        <dbReference type="SAM" id="Phobius"/>
    </source>
</evidence>
<evidence type="ECO:0000259" key="4">
    <source>
        <dbReference type="Pfam" id="PF00122"/>
    </source>
</evidence>
<dbReference type="PANTHER" id="PTHR43520:SF8">
    <property type="entry name" value="P-TYPE CU(+) TRANSPORTER"/>
    <property type="match status" value="1"/>
</dbReference>
<dbReference type="PANTHER" id="PTHR43520">
    <property type="entry name" value="ATP7, ISOFORM B"/>
    <property type="match status" value="1"/>
</dbReference>
<gene>
    <name evidence="5" type="ORF">HSBAA_PA_2020</name>
</gene>
<dbReference type="KEGG" id="hsr:HSBAA_PA_2020"/>
<dbReference type="GO" id="GO:0055070">
    <property type="term" value="P:copper ion homeostasis"/>
    <property type="evidence" value="ECO:0007669"/>
    <property type="project" value="TreeGrafter"/>
</dbReference>
<organism evidence="5 6">
    <name type="scientific">Vreelandella sulfidaeris</name>
    <dbReference type="NCBI Taxonomy" id="115553"/>
    <lineage>
        <taxon>Bacteria</taxon>
        <taxon>Pseudomonadati</taxon>
        <taxon>Pseudomonadota</taxon>
        <taxon>Gammaproteobacteria</taxon>
        <taxon>Oceanospirillales</taxon>
        <taxon>Halomonadaceae</taxon>
        <taxon>Vreelandella</taxon>
    </lineage>
</organism>
<feature type="domain" description="P-type ATPase A" evidence="4">
    <location>
        <begin position="102"/>
        <end position="135"/>
    </location>
</feature>
<evidence type="ECO:0000256" key="2">
    <source>
        <dbReference type="ARBA" id="ARBA00022967"/>
    </source>
</evidence>
<feature type="transmembrane region" description="Helical" evidence="3">
    <location>
        <begin position="37"/>
        <end position="59"/>
    </location>
</feature>
<keyword evidence="3" id="KW-1133">Transmembrane helix</keyword>
<accession>A0A455UMW0</accession>
<dbReference type="AlphaFoldDB" id="A0A455UMW0"/>
<evidence type="ECO:0000256" key="1">
    <source>
        <dbReference type="ARBA" id="ARBA00022723"/>
    </source>
</evidence>
<dbReference type="GO" id="GO:0043682">
    <property type="term" value="F:P-type divalent copper transporter activity"/>
    <property type="evidence" value="ECO:0007669"/>
    <property type="project" value="TreeGrafter"/>
</dbReference>
<dbReference type="InterPro" id="IPR008250">
    <property type="entry name" value="ATPase_P-typ_transduc_dom_A_sf"/>
</dbReference>
<reference evidence="5 6" key="1">
    <citation type="journal article" date="2019" name="Microbiol. Resour. Announc.">
        <title>Complete Genome Sequence of Halomonas sulfidaeris Strain Esulfide1 Isolated from a Metal Sulfide Rock at a Depth of 2,200 Meters, Obtained Using Nanopore Sequencing.</title>
        <authorList>
            <person name="Saito M."/>
            <person name="Nishigata A."/>
            <person name="Galipon J."/>
            <person name="Arakawa K."/>
        </authorList>
    </citation>
    <scope>NUCLEOTIDE SEQUENCE [LARGE SCALE GENOMIC DNA]</scope>
    <source>
        <strain evidence="5 6">ATCC BAA-803</strain>
        <plasmid evidence="6">pbaa-803-a dna</plasmid>
    </source>
</reference>
<dbReference type="GO" id="GO:0005507">
    <property type="term" value="F:copper ion binding"/>
    <property type="evidence" value="ECO:0007669"/>
    <property type="project" value="TreeGrafter"/>
</dbReference>
<protein>
    <recommendedName>
        <fullName evidence="4">P-type ATPase A domain-containing protein</fullName>
    </recommendedName>
</protein>
<dbReference type="Pfam" id="PF00122">
    <property type="entry name" value="E1-E2_ATPase"/>
    <property type="match status" value="1"/>
</dbReference>
<keyword evidence="2" id="KW-1278">Translocase</keyword>
<dbReference type="GO" id="GO:0016020">
    <property type="term" value="C:membrane"/>
    <property type="evidence" value="ECO:0007669"/>
    <property type="project" value="TreeGrafter"/>
</dbReference>
<sequence>MGVEWLLATPVQFYAGARFYRAGFAELRHFNPGMNSLVMIGSSAAYFYSVAALLAPALFPVGTAVSYFEAAAVIVTLILLGRYFEHIAKGRTSEAIKKLLQLQAKTARVIREDETVELPIDAVVTGDRILVRPGSVFQSMASLRRVTPTLMSR</sequence>
<dbReference type="Gene3D" id="2.70.150.10">
    <property type="entry name" value="Calcium-transporting ATPase, cytoplasmic transduction domain A"/>
    <property type="match status" value="1"/>
</dbReference>
<dbReference type="PRINTS" id="PR00943">
    <property type="entry name" value="CUATPASE"/>
</dbReference>
<keyword evidence="3" id="KW-0472">Membrane</keyword>